<dbReference type="PANTHER" id="PTHR30327:SF1">
    <property type="entry name" value="UPF0301 PROTEIN YQGE"/>
    <property type="match status" value="1"/>
</dbReference>
<dbReference type="InterPro" id="IPR003774">
    <property type="entry name" value="AlgH-like"/>
</dbReference>
<dbReference type="PANTHER" id="PTHR30327">
    <property type="entry name" value="UNCHARACTERIZED PROTEIN YQGE"/>
    <property type="match status" value="1"/>
</dbReference>
<dbReference type="Gene3D" id="3.40.1740.10">
    <property type="entry name" value="VC0467-like"/>
    <property type="match status" value="1"/>
</dbReference>
<proteinExistence type="predicted"/>
<dbReference type="Pfam" id="PF02622">
    <property type="entry name" value="DUF179"/>
    <property type="match status" value="1"/>
</dbReference>
<dbReference type="EMBL" id="CAFBLJ010000068">
    <property type="protein sequence ID" value="CAB4875429.1"/>
    <property type="molecule type" value="Genomic_DNA"/>
</dbReference>
<evidence type="ECO:0000313" key="2">
    <source>
        <dbReference type="EMBL" id="CAB4875429.1"/>
    </source>
</evidence>
<reference evidence="2" key="1">
    <citation type="submission" date="2020-05" db="EMBL/GenBank/DDBJ databases">
        <authorList>
            <person name="Chiriac C."/>
            <person name="Salcher M."/>
            <person name="Ghai R."/>
            <person name="Kavagutti S V."/>
        </authorList>
    </citation>
    <scope>NUCLEOTIDE SEQUENCE</scope>
</reference>
<dbReference type="SUPFAM" id="SSF143456">
    <property type="entry name" value="VC0467-like"/>
    <property type="match status" value="1"/>
</dbReference>
<name>A0A6J7E4G3_9ZZZZ</name>
<gene>
    <name evidence="1" type="ORF">UFOPK3004_01805</name>
    <name evidence="2" type="ORF">UFOPK3304_01244</name>
    <name evidence="3" type="ORF">UFOPK3494_01049</name>
    <name evidence="4" type="ORF">UFOPK4134_01340</name>
</gene>
<organism evidence="2">
    <name type="scientific">freshwater metagenome</name>
    <dbReference type="NCBI Taxonomy" id="449393"/>
    <lineage>
        <taxon>unclassified sequences</taxon>
        <taxon>metagenomes</taxon>
        <taxon>ecological metagenomes</taxon>
    </lineage>
</organism>
<protein>
    <submittedName>
        <fullName evidence="2">Unannotated protein</fullName>
    </submittedName>
</protein>
<dbReference type="EMBL" id="CAFBPS010000116">
    <property type="protein sequence ID" value="CAB5034436.1"/>
    <property type="molecule type" value="Genomic_DNA"/>
</dbReference>
<evidence type="ECO:0000313" key="1">
    <source>
        <dbReference type="EMBL" id="CAB4820588.1"/>
    </source>
</evidence>
<dbReference type="EMBL" id="CAFBMF010000064">
    <property type="protein sequence ID" value="CAB4903193.1"/>
    <property type="molecule type" value="Genomic_DNA"/>
</dbReference>
<dbReference type="AlphaFoldDB" id="A0A6J7E4G3"/>
<dbReference type="GO" id="GO:0005829">
    <property type="term" value="C:cytosol"/>
    <property type="evidence" value="ECO:0007669"/>
    <property type="project" value="TreeGrafter"/>
</dbReference>
<sequence length="190" mass="20660">MAKSRGFALPSTKGRILVAAPPLNDPNFDRTVIYMLEHSEGGALGLVLNRPSDDLDIEFDLWDSLVTPPNELFCGGPVDPKALIGLGVVPGKTPDGQTFVSIDCVSPVDLDGDPTTIDPRPTMVRIFHGYAGWGPQQLDVELEGGAWLVLNALVTDVFTDQPEELWQAVLRRQKGEVSWLADCPNDPNQN</sequence>
<evidence type="ECO:0000313" key="3">
    <source>
        <dbReference type="EMBL" id="CAB4903193.1"/>
    </source>
</evidence>
<evidence type="ECO:0000313" key="4">
    <source>
        <dbReference type="EMBL" id="CAB5034436.1"/>
    </source>
</evidence>
<dbReference type="EMBL" id="CAFAAL010000239">
    <property type="protein sequence ID" value="CAB4820588.1"/>
    <property type="molecule type" value="Genomic_DNA"/>
</dbReference>
<accession>A0A6J7E4G3</accession>